<name>A0AA36MSW1_9DINO</name>
<protein>
    <submittedName>
        <fullName evidence="1">Uncharacterized protein</fullName>
    </submittedName>
</protein>
<accession>A0AA36MSW1</accession>
<evidence type="ECO:0000313" key="2">
    <source>
        <dbReference type="Proteomes" id="UP001178507"/>
    </source>
</evidence>
<organism evidence="1 2">
    <name type="scientific">Effrenium voratum</name>
    <dbReference type="NCBI Taxonomy" id="2562239"/>
    <lineage>
        <taxon>Eukaryota</taxon>
        <taxon>Sar</taxon>
        <taxon>Alveolata</taxon>
        <taxon>Dinophyceae</taxon>
        <taxon>Suessiales</taxon>
        <taxon>Symbiodiniaceae</taxon>
        <taxon>Effrenium</taxon>
    </lineage>
</organism>
<gene>
    <name evidence="1" type="ORF">EVOR1521_LOCUS11444</name>
</gene>
<dbReference type="AlphaFoldDB" id="A0AA36MSW1"/>
<sequence length="188" mass="21693">MDVQRERTFRGMRKPPDLRLSRLLRHQQNLSVELLKTVWLVWRQKLRLLRLQAAFPDGLSLLKAWQGWRLLARVQQLAALREHSAALSGDALQAAEDHLQVLEQRRTEQRLFAEKLDAKLSKAQAQLLRLTVWQCWSSCTQKERSARLCLQRRTCLQPVMPIGYVLHGGLLRLETNGKSTLEDPNGAS</sequence>
<feature type="non-terminal residue" evidence="1">
    <location>
        <position position="188"/>
    </location>
</feature>
<evidence type="ECO:0000313" key="1">
    <source>
        <dbReference type="EMBL" id="CAJ1384615.1"/>
    </source>
</evidence>
<reference evidence="1" key="1">
    <citation type="submission" date="2023-08" db="EMBL/GenBank/DDBJ databases">
        <authorList>
            <person name="Chen Y."/>
            <person name="Shah S."/>
            <person name="Dougan E. K."/>
            <person name="Thang M."/>
            <person name="Chan C."/>
        </authorList>
    </citation>
    <scope>NUCLEOTIDE SEQUENCE</scope>
</reference>
<dbReference type="Proteomes" id="UP001178507">
    <property type="component" value="Unassembled WGS sequence"/>
</dbReference>
<dbReference type="EMBL" id="CAUJNA010001131">
    <property type="protein sequence ID" value="CAJ1384615.1"/>
    <property type="molecule type" value="Genomic_DNA"/>
</dbReference>
<keyword evidence="2" id="KW-1185">Reference proteome</keyword>
<proteinExistence type="predicted"/>
<comment type="caution">
    <text evidence="1">The sequence shown here is derived from an EMBL/GenBank/DDBJ whole genome shotgun (WGS) entry which is preliminary data.</text>
</comment>